<accession>A0A9D7SU12</accession>
<dbReference type="InterPro" id="IPR045690">
    <property type="entry name" value="DUF6055"/>
</dbReference>
<dbReference type="Pfam" id="PF18962">
    <property type="entry name" value="Por_Secre_tail"/>
    <property type="match status" value="1"/>
</dbReference>
<dbReference type="SUPFAM" id="SSF51161">
    <property type="entry name" value="Trimeric LpxA-like enzymes"/>
    <property type="match status" value="1"/>
</dbReference>
<name>A0A9D7SU12_9BACT</name>
<comment type="caution">
    <text evidence="2">The sequence shown here is derived from an EMBL/GenBank/DDBJ whole genome shotgun (WGS) entry which is preliminary data.</text>
</comment>
<organism evidence="2 3">
    <name type="scientific">Candidatus Opimibacter skivensis</name>
    <dbReference type="NCBI Taxonomy" id="2982028"/>
    <lineage>
        <taxon>Bacteria</taxon>
        <taxon>Pseudomonadati</taxon>
        <taxon>Bacteroidota</taxon>
        <taxon>Saprospiria</taxon>
        <taxon>Saprospirales</taxon>
        <taxon>Saprospiraceae</taxon>
        <taxon>Candidatus Opimibacter</taxon>
    </lineage>
</organism>
<evidence type="ECO:0000259" key="1">
    <source>
        <dbReference type="Pfam" id="PF18962"/>
    </source>
</evidence>
<dbReference type="Proteomes" id="UP000808337">
    <property type="component" value="Unassembled WGS sequence"/>
</dbReference>
<dbReference type="Gene3D" id="2.160.10.10">
    <property type="entry name" value="Hexapeptide repeat proteins"/>
    <property type="match status" value="1"/>
</dbReference>
<protein>
    <submittedName>
        <fullName evidence="2">T9SS type A sorting domain-containing protein</fullName>
    </submittedName>
</protein>
<dbReference type="InterPro" id="IPR026444">
    <property type="entry name" value="Secre_tail"/>
</dbReference>
<evidence type="ECO:0000313" key="2">
    <source>
        <dbReference type="EMBL" id="MBK9983072.1"/>
    </source>
</evidence>
<dbReference type="NCBIfam" id="TIGR04183">
    <property type="entry name" value="Por_Secre_tail"/>
    <property type="match status" value="1"/>
</dbReference>
<gene>
    <name evidence="2" type="ORF">IPP15_11725</name>
</gene>
<feature type="domain" description="Secretion system C-terminal sorting" evidence="1">
    <location>
        <begin position="828"/>
        <end position="899"/>
    </location>
</feature>
<evidence type="ECO:0000313" key="3">
    <source>
        <dbReference type="Proteomes" id="UP000808337"/>
    </source>
</evidence>
<reference evidence="2 3" key="1">
    <citation type="submission" date="2020-10" db="EMBL/GenBank/DDBJ databases">
        <title>Connecting structure to function with the recovery of over 1000 high-quality activated sludge metagenome-assembled genomes encoding full-length rRNA genes using long-read sequencing.</title>
        <authorList>
            <person name="Singleton C.M."/>
            <person name="Petriglieri F."/>
            <person name="Kristensen J.M."/>
            <person name="Kirkegaard R.H."/>
            <person name="Michaelsen T.Y."/>
            <person name="Andersen M.H."/>
            <person name="Karst S.M."/>
            <person name="Dueholm M.S."/>
            <person name="Nielsen P.H."/>
            <person name="Albertsen M."/>
        </authorList>
    </citation>
    <scope>NUCLEOTIDE SEQUENCE [LARGE SCALE GENOMIC DNA]</scope>
    <source>
        <strain evidence="2">Ribe_18-Q3-R11-54_MAXAC.273</strain>
    </source>
</reference>
<sequence length="904" mass="101538">MTASLFVNEDMKKIFYLLFFFPFAVFSQKQIYIPLEWQQGGFDYSLSRSAESDNFIVFWGPLAGDDPTQAPGDISFNPQNILNTAESLYTFYIDTIHFINDDAGLIHQYKIILVMLNTWTGYDGWAYGGNYDGVVGAMWMHPQAASSGPTLAHEFTHTLQNYTWMMNPGHGFIDSSYVGFFWETHAEFMALQRYPSVALEFDMARWLNTCQFHWSSTRHHYQAFVFLQFIKEKDGIGMINRMWNEANIGEHPLETYKRLKGITQNQLNDLFGEYAMRNVTWDYEIGDLLRERVSTLNPVFVSHPTIIPELVDSASQRYKIQNHLAPQDYGYNIIRLYPQQLAGCQKRIVYLNLLGQYIFPDFGEAGLRFGFVAVNSSGQPRYSELYIDHGEESFEMQDDETELYLVVVGAPTHHHNYPWEVGFPKIYRYPYEFKLENAFPEGFQPGFHDAPSGIPGAPHSNGGGFVASTAFAAPTAYVGPKAQVLDQAQILDQSRIEGYAVVEHSAIVGDTAVISGIAVIGENAHVYGNAKITDQAHAFGGCDIYDNALLDNNALIFNTKVYENAQLHDNTFCWGATLHGDIYLGGDAEFFRECDNGTYLQFESAYDRNCDGLDDHPANVDVTKQFISPEFQDYYSLTCDSLIQNIFTELFWTICPGDTFYYNGIALTVGGLYQDIYPLSSGADSIVTLNLDVLVPIEAYGSEDLCTGDTLMISGNSITQPGFYDIHLDTTNCSTILHLTVYEVTIDTSIVNMGTSLHSPAHEVLFQWFDCNTNLPVPGAVQSDFTPASIGFYRVRLTTIQGCEAFSDCYLVLPTATYAPLNEIQWQIFPNPAHDILYVSTESQTVKDGQLEVTDLLGHILLKQAIAKGSSNNFIELSSLPVGIFLITIQDDKGTSSTRLFTKM</sequence>
<dbReference type="InterPro" id="IPR011004">
    <property type="entry name" value="Trimer_LpxA-like_sf"/>
</dbReference>
<proteinExistence type="predicted"/>
<dbReference type="Pfam" id="PF19527">
    <property type="entry name" value="DUF6055"/>
    <property type="match status" value="1"/>
</dbReference>
<dbReference type="EMBL" id="JADKGY010000008">
    <property type="protein sequence ID" value="MBK9983072.1"/>
    <property type="molecule type" value="Genomic_DNA"/>
</dbReference>
<dbReference type="AlphaFoldDB" id="A0A9D7SU12"/>